<dbReference type="SMART" id="SM00184">
    <property type="entry name" value="RING"/>
    <property type="match status" value="1"/>
</dbReference>
<dbReference type="Gene3D" id="3.30.40.10">
    <property type="entry name" value="Zinc/RING finger domain, C3HC4 (zinc finger)"/>
    <property type="match status" value="1"/>
</dbReference>
<reference evidence="3 4" key="1">
    <citation type="journal article" date="2019" name="Front. Genet.">
        <title>Whole-Genome Sequencing of the Opportunistic Yeast Pathogen Candida inconspicua Uncovers Its Hybrid Origin.</title>
        <authorList>
            <person name="Mixao V."/>
            <person name="Hansen A.P."/>
            <person name="Saus E."/>
            <person name="Boekhout T."/>
            <person name="Lass-Florl C."/>
            <person name="Gabaldon T."/>
        </authorList>
    </citation>
    <scope>NUCLEOTIDE SEQUENCE [LARGE SCALE GENOMIC DNA]</scope>
    <source>
        <strain evidence="3 4">CBS 180</strain>
    </source>
</reference>
<dbReference type="PROSITE" id="PS50089">
    <property type="entry name" value="ZF_RING_2"/>
    <property type="match status" value="1"/>
</dbReference>
<proteinExistence type="predicted"/>
<sequence>MTYLMYGNSNINGRTVRVKKLEVLTKEQLEDFFPFETYGNWLNKGKDEVTGRNKNKVGYRETFDSDSIIEIEPNDIEENESELKKGPDMVETDITDLEVKETFNSESIKFQTQRKHFTSGSCAICLEDLNNDDMVRGLLCGHVFHKVCIDPWLTHRKGYCPTCKKDLYIEVNKMCENREENETSEESVADIVVNVDYSITDLITLDDASSDSQDLDIVFNIHPDNLLSFFVITILTQVKAQTILIAMLYHRLNIGHIETNDNPLEEVITVNVSSLEKSVAKSTIKEIKHCFHQSNDAQSSESDTPPLPDLSNLNPLLKTIVEHRPSLFNAIDLHDIDYEAWKITQRMTKGVRFLFYKLMGISKTHLYYYNVVHLYNNRQYTRLHTRTP</sequence>
<evidence type="ECO:0000259" key="2">
    <source>
        <dbReference type="PROSITE" id="PS50089"/>
    </source>
</evidence>
<evidence type="ECO:0000313" key="3">
    <source>
        <dbReference type="EMBL" id="TID22532.1"/>
    </source>
</evidence>
<dbReference type="GO" id="GO:0006511">
    <property type="term" value="P:ubiquitin-dependent protein catabolic process"/>
    <property type="evidence" value="ECO:0007669"/>
    <property type="project" value="TreeGrafter"/>
</dbReference>
<dbReference type="PANTHER" id="PTHR22765">
    <property type="entry name" value="RING FINGER AND PROTEASE ASSOCIATED DOMAIN-CONTAINING"/>
    <property type="match status" value="1"/>
</dbReference>
<gene>
    <name evidence="3" type="ORF">CANINC_003307</name>
</gene>
<dbReference type="GO" id="GO:0005737">
    <property type="term" value="C:cytoplasm"/>
    <property type="evidence" value="ECO:0007669"/>
    <property type="project" value="TreeGrafter"/>
</dbReference>
<dbReference type="GO" id="GO:0008270">
    <property type="term" value="F:zinc ion binding"/>
    <property type="evidence" value="ECO:0007669"/>
    <property type="project" value="UniProtKB-KW"/>
</dbReference>
<accession>A0A4T0X0I0</accession>
<keyword evidence="1" id="KW-0862">Zinc</keyword>
<dbReference type="Pfam" id="PF13639">
    <property type="entry name" value="zf-RING_2"/>
    <property type="match status" value="1"/>
</dbReference>
<dbReference type="EMBL" id="SELW01000541">
    <property type="protein sequence ID" value="TID22532.1"/>
    <property type="molecule type" value="Genomic_DNA"/>
</dbReference>
<evidence type="ECO:0000256" key="1">
    <source>
        <dbReference type="PROSITE-ProRule" id="PRU00175"/>
    </source>
</evidence>
<dbReference type="InterPro" id="IPR001841">
    <property type="entry name" value="Znf_RING"/>
</dbReference>
<dbReference type="STRING" id="52247.A0A4T0X0I0"/>
<dbReference type="FunFam" id="3.30.40.10:FF:000388">
    <property type="entry name" value="Putative RING zinc finger domain superfamily protein"/>
    <property type="match status" value="1"/>
</dbReference>
<dbReference type="CDD" id="cd16454">
    <property type="entry name" value="RING-H2_PA-TM-RING"/>
    <property type="match status" value="1"/>
</dbReference>
<dbReference type="GO" id="GO:0061630">
    <property type="term" value="F:ubiquitin protein ligase activity"/>
    <property type="evidence" value="ECO:0007669"/>
    <property type="project" value="TreeGrafter"/>
</dbReference>
<dbReference type="AlphaFoldDB" id="A0A4T0X0I0"/>
<feature type="domain" description="RING-type" evidence="2">
    <location>
        <begin position="122"/>
        <end position="164"/>
    </location>
</feature>
<protein>
    <recommendedName>
        <fullName evidence="2">RING-type domain-containing protein</fullName>
    </recommendedName>
</protein>
<comment type="caution">
    <text evidence="3">The sequence shown here is derived from an EMBL/GenBank/DDBJ whole genome shotgun (WGS) entry which is preliminary data.</text>
</comment>
<name>A0A4T0X0I0_9ASCO</name>
<keyword evidence="1" id="KW-0863">Zinc-finger</keyword>
<dbReference type="SUPFAM" id="SSF57850">
    <property type="entry name" value="RING/U-box"/>
    <property type="match status" value="1"/>
</dbReference>
<keyword evidence="1" id="KW-0479">Metal-binding</keyword>
<dbReference type="InterPro" id="IPR051826">
    <property type="entry name" value="E3_ubiquitin-ligase_domain"/>
</dbReference>
<dbReference type="OrthoDB" id="8062037at2759"/>
<organism evidence="3 4">
    <name type="scientific">Pichia inconspicua</name>
    <dbReference type="NCBI Taxonomy" id="52247"/>
    <lineage>
        <taxon>Eukaryota</taxon>
        <taxon>Fungi</taxon>
        <taxon>Dikarya</taxon>
        <taxon>Ascomycota</taxon>
        <taxon>Saccharomycotina</taxon>
        <taxon>Pichiomycetes</taxon>
        <taxon>Pichiales</taxon>
        <taxon>Pichiaceae</taxon>
        <taxon>Pichia</taxon>
    </lineage>
</organism>
<dbReference type="PANTHER" id="PTHR22765:SF416">
    <property type="entry name" value="E3 UBIQUITIN-PROTEIN LIGASE GODZILLA"/>
    <property type="match status" value="1"/>
</dbReference>
<evidence type="ECO:0000313" key="4">
    <source>
        <dbReference type="Proteomes" id="UP000307173"/>
    </source>
</evidence>
<dbReference type="Proteomes" id="UP000307173">
    <property type="component" value="Unassembled WGS sequence"/>
</dbReference>
<dbReference type="InterPro" id="IPR013083">
    <property type="entry name" value="Znf_RING/FYVE/PHD"/>
</dbReference>
<keyword evidence="4" id="KW-1185">Reference proteome</keyword>